<sequence length="119" mass="14006">MYLLFLYVGFLIVSKFDILLLSLAFFVPCVFCISWAKIKGETWDIPNRENRLIPLIFTLVYLSILTIFWKSQFIIIFLVNVSIILIITKFWKIIVSFKTSWDNQGINERLPKGKRSNLP</sequence>
<feature type="transmembrane region" description="Helical" evidence="1">
    <location>
        <begin position="74"/>
        <end position="91"/>
    </location>
</feature>
<keyword evidence="1" id="KW-1133">Transmembrane helix</keyword>
<protein>
    <submittedName>
        <fullName evidence="2">Uncharacterized protein</fullName>
    </submittedName>
</protein>
<keyword evidence="1" id="KW-0472">Membrane</keyword>
<keyword evidence="1" id="KW-0812">Transmembrane</keyword>
<feature type="transmembrane region" description="Helical" evidence="1">
    <location>
        <begin position="6"/>
        <end position="31"/>
    </location>
</feature>
<dbReference type="STRING" id="1301915.JH146_0835"/>
<feature type="transmembrane region" description="Helical" evidence="1">
    <location>
        <begin position="52"/>
        <end position="68"/>
    </location>
</feature>
<name>A0A076LC00_9EURY</name>
<dbReference type="AlphaFoldDB" id="A0A076LC00"/>
<dbReference type="KEGG" id="mjh:JH146_0835"/>
<dbReference type="Proteomes" id="UP000028781">
    <property type="component" value="Chromosome"/>
</dbReference>
<gene>
    <name evidence="2" type="ORF">JH146_0835</name>
</gene>
<dbReference type="HOGENOM" id="CLU_2056053_0_0_2"/>
<evidence type="ECO:0000256" key="1">
    <source>
        <dbReference type="SAM" id="Phobius"/>
    </source>
</evidence>
<reference evidence="2 3" key="1">
    <citation type="journal article" date="2015" name="Int. J. Syst. Evol. Microbiol.">
        <title>M ethanocaldococcus bathoardescens sp. nov., a hyperthermophilic methanogen isolated from a volcanically active deep-sea hydrothermal vent.</title>
        <authorList>
            <person name="Stewart L.C."/>
            <person name="Jung J.H."/>
            <person name="Kim Y.T."/>
            <person name="Kwon S.W."/>
            <person name="Park C.S."/>
            <person name="Holden J.F."/>
        </authorList>
    </citation>
    <scope>NUCLEOTIDE SEQUENCE [LARGE SCALE GENOMIC DNA]</scope>
    <source>
        <strain evidence="2 3">JH146</strain>
    </source>
</reference>
<dbReference type="EMBL" id="CP009149">
    <property type="protein sequence ID" value="AIJ05681.1"/>
    <property type="molecule type" value="Genomic_DNA"/>
</dbReference>
<keyword evidence="3" id="KW-1185">Reference proteome</keyword>
<evidence type="ECO:0000313" key="3">
    <source>
        <dbReference type="Proteomes" id="UP000028781"/>
    </source>
</evidence>
<evidence type="ECO:0000313" key="2">
    <source>
        <dbReference type="EMBL" id="AIJ05681.1"/>
    </source>
</evidence>
<organism evidence="2 3">
    <name type="scientific">Methanocaldococcus bathoardescens</name>
    <dbReference type="NCBI Taxonomy" id="1301915"/>
    <lineage>
        <taxon>Archaea</taxon>
        <taxon>Methanobacteriati</taxon>
        <taxon>Methanobacteriota</taxon>
        <taxon>Methanomada group</taxon>
        <taxon>Methanococci</taxon>
        <taxon>Methanococcales</taxon>
        <taxon>Methanocaldococcaceae</taxon>
        <taxon>Methanocaldococcus</taxon>
    </lineage>
</organism>
<accession>A0A076LC00</accession>
<proteinExistence type="predicted"/>